<evidence type="ECO:0000313" key="1">
    <source>
        <dbReference type="EMBL" id="MFC5672230.1"/>
    </source>
</evidence>
<organism evidence="1 2">
    <name type="scientific">Streptomyces incanus</name>
    <dbReference type="NCBI Taxonomy" id="887453"/>
    <lineage>
        <taxon>Bacteria</taxon>
        <taxon>Bacillati</taxon>
        <taxon>Actinomycetota</taxon>
        <taxon>Actinomycetes</taxon>
        <taxon>Kitasatosporales</taxon>
        <taxon>Streptomycetaceae</taxon>
        <taxon>Streptomyces</taxon>
    </lineage>
</organism>
<name>A0ABW0XQM8_9ACTN</name>
<evidence type="ECO:0000313" key="2">
    <source>
        <dbReference type="Proteomes" id="UP001596183"/>
    </source>
</evidence>
<accession>A0ABW0XQM8</accession>
<sequence length="79" mass="8268">MSRVLGAETVAFAAPSAGAHPRPLEGAARIAIRTVRATPTTLQETRSVLYDGSAYTTCAAKPRRPGWDAGRAGCRGVSR</sequence>
<dbReference type="RefSeq" id="WP_381213735.1">
    <property type="nucleotide sequence ID" value="NZ_JBHSPC010000056.1"/>
</dbReference>
<dbReference type="Gene3D" id="3.40.220.10">
    <property type="entry name" value="Leucine Aminopeptidase, subunit E, domain 1"/>
    <property type="match status" value="1"/>
</dbReference>
<reference evidence="2" key="1">
    <citation type="journal article" date="2019" name="Int. J. Syst. Evol. Microbiol.">
        <title>The Global Catalogue of Microorganisms (GCM) 10K type strain sequencing project: providing services to taxonomists for standard genome sequencing and annotation.</title>
        <authorList>
            <consortium name="The Broad Institute Genomics Platform"/>
            <consortium name="The Broad Institute Genome Sequencing Center for Infectious Disease"/>
            <person name="Wu L."/>
            <person name="Ma J."/>
        </authorList>
    </citation>
    <scope>NUCLEOTIDE SEQUENCE [LARGE SCALE GENOMIC DNA]</scope>
    <source>
        <strain evidence="2">JCM 13852</strain>
    </source>
</reference>
<keyword evidence="2" id="KW-1185">Reference proteome</keyword>
<proteinExistence type="predicted"/>
<dbReference type="EMBL" id="JBHSPC010000056">
    <property type="protein sequence ID" value="MFC5672230.1"/>
    <property type="molecule type" value="Genomic_DNA"/>
</dbReference>
<comment type="caution">
    <text evidence="1">The sequence shown here is derived from an EMBL/GenBank/DDBJ whole genome shotgun (WGS) entry which is preliminary data.</text>
</comment>
<dbReference type="Proteomes" id="UP001596183">
    <property type="component" value="Unassembled WGS sequence"/>
</dbReference>
<gene>
    <name evidence="1" type="ORF">ACFP2V_19545</name>
</gene>
<protein>
    <submittedName>
        <fullName evidence="1">Uncharacterized protein</fullName>
    </submittedName>
</protein>
<dbReference type="InterPro" id="IPR043472">
    <property type="entry name" value="Macro_dom-like"/>
</dbReference>